<accession>A0A969W9I7</accession>
<keyword evidence="3" id="KW-1185">Reference proteome</keyword>
<dbReference type="Proteomes" id="UP000653472">
    <property type="component" value="Unassembled WGS sequence"/>
</dbReference>
<gene>
    <name evidence="2" type="ORF">G7Y82_12985</name>
</gene>
<name>A0A969W9I7_9GAMM</name>
<evidence type="ECO:0000313" key="3">
    <source>
        <dbReference type="Proteomes" id="UP000653472"/>
    </source>
</evidence>
<dbReference type="AlphaFoldDB" id="A0A969W9I7"/>
<evidence type="ECO:0000313" key="2">
    <source>
        <dbReference type="EMBL" id="NKF23231.1"/>
    </source>
</evidence>
<feature type="region of interest" description="Disordered" evidence="1">
    <location>
        <begin position="1"/>
        <end position="36"/>
    </location>
</feature>
<comment type="caution">
    <text evidence="2">The sequence shown here is derived from an EMBL/GenBank/DDBJ whole genome shotgun (WGS) entry which is preliminary data.</text>
</comment>
<dbReference type="EMBL" id="JAAVXB010000007">
    <property type="protein sequence ID" value="NKF23231.1"/>
    <property type="molecule type" value="Genomic_DNA"/>
</dbReference>
<organism evidence="2 3">
    <name type="scientific">Solimonas marina</name>
    <dbReference type="NCBI Taxonomy" id="2714601"/>
    <lineage>
        <taxon>Bacteria</taxon>
        <taxon>Pseudomonadati</taxon>
        <taxon>Pseudomonadota</taxon>
        <taxon>Gammaproteobacteria</taxon>
        <taxon>Nevskiales</taxon>
        <taxon>Nevskiaceae</taxon>
        <taxon>Solimonas</taxon>
    </lineage>
</organism>
<evidence type="ECO:0000256" key="1">
    <source>
        <dbReference type="SAM" id="MobiDB-lite"/>
    </source>
</evidence>
<reference evidence="2" key="1">
    <citation type="submission" date="2020-03" db="EMBL/GenBank/DDBJ databases">
        <title>Solimonas marina sp. nov., isolated from deep seawater of the Pacific Ocean.</title>
        <authorList>
            <person name="Liu X."/>
            <person name="Lai Q."/>
            <person name="Sun F."/>
            <person name="Gai Y."/>
            <person name="Li G."/>
            <person name="Shao Z."/>
        </authorList>
    </citation>
    <scope>NUCLEOTIDE SEQUENCE</scope>
    <source>
        <strain evidence="2">C16B3</strain>
    </source>
</reference>
<protein>
    <submittedName>
        <fullName evidence="2">Uncharacterized protein</fullName>
    </submittedName>
</protein>
<sequence>MVDELTQAGSQVDDATVEHRPKSTKGRTAADPGRYKKQYTRRPCAYPFEVAVEARKHGFLYREIVESLQQTHGVKVSWIPCGTG</sequence>
<dbReference type="RefSeq" id="WP_168148562.1">
    <property type="nucleotide sequence ID" value="NZ_JAAVXB010000007.1"/>
</dbReference>
<proteinExistence type="predicted"/>